<organism evidence="1 2">
    <name type="scientific">Morus notabilis</name>
    <dbReference type="NCBI Taxonomy" id="981085"/>
    <lineage>
        <taxon>Eukaryota</taxon>
        <taxon>Viridiplantae</taxon>
        <taxon>Streptophyta</taxon>
        <taxon>Embryophyta</taxon>
        <taxon>Tracheophyta</taxon>
        <taxon>Spermatophyta</taxon>
        <taxon>Magnoliopsida</taxon>
        <taxon>eudicotyledons</taxon>
        <taxon>Gunneridae</taxon>
        <taxon>Pentapetalae</taxon>
        <taxon>rosids</taxon>
        <taxon>fabids</taxon>
        <taxon>Rosales</taxon>
        <taxon>Moraceae</taxon>
        <taxon>Moreae</taxon>
        <taxon>Morus</taxon>
    </lineage>
</organism>
<reference evidence="2" key="1">
    <citation type="submission" date="2013-01" db="EMBL/GenBank/DDBJ databases">
        <title>Draft Genome Sequence of a Mulberry Tree, Morus notabilis C.K. Schneid.</title>
        <authorList>
            <person name="He N."/>
            <person name="Zhao S."/>
        </authorList>
    </citation>
    <scope>NUCLEOTIDE SEQUENCE</scope>
</reference>
<dbReference type="EMBL" id="KE343878">
    <property type="protein sequence ID" value="EXB44712.1"/>
    <property type="molecule type" value="Genomic_DNA"/>
</dbReference>
<dbReference type="AlphaFoldDB" id="W9QW57"/>
<name>W9QW57_9ROSA</name>
<gene>
    <name evidence="1" type="ORF">L484_015971</name>
</gene>
<dbReference type="Proteomes" id="UP000030645">
    <property type="component" value="Unassembled WGS sequence"/>
</dbReference>
<sequence length="70" mass="8431">MLAKENRQLSLPENIGGWVRWANCSKIAVNPQGDLRKREISRHDGEREKCVRERERVCMRLRQLDKRERE</sequence>
<keyword evidence="2" id="KW-1185">Reference proteome</keyword>
<evidence type="ECO:0000313" key="2">
    <source>
        <dbReference type="Proteomes" id="UP000030645"/>
    </source>
</evidence>
<proteinExistence type="predicted"/>
<evidence type="ECO:0000313" key="1">
    <source>
        <dbReference type="EMBL" id="EXB44712.1"/>
    </source>
</evidence>
<protein>
    <submittedName>
        <fullName evidence="1">Uncharacterized protein</fullName>
    </submittedName>
</protein>
<accession>W9QW57</accession>